<sequence length="61" mass="6431">MSDKRFRVPLPICGPECLCCGVIPERAIDGAAHSSIGRHRAVRARPKPPGKPASGADEAQP</sequence>
<evidence type="ECO:0000256" key="1">
    <source>
        <dbReference type="SAM" id="MobiDB-lite"/>
    </source>
</evidence>
<dbReference type="Proteomes" id="UP000323876">
    <property type="component" value="Unassembled WGS sequence"/>
</dbReference>
<evidence type="ECO:0000313" key="3">
    <source>
        <dbReference type="Proteomes" id="UP000323876"/>
    </source>
</evidence>
<reference evidence="2 3" key="1">
    <citation type="submission" date="2019-09" db="EMBL/GenBank/DDBJ databases">
        <authorList>
            <person name="Wang X."/>
        </authorList>
    </citation>
    <scope>NUCLEOTIDE SEQUENCE [LARGE SCALE GENOMIC DNA]</scope>
    <source>
        <strain evidence="2 3">CICC 11023</strain>
    </source>
</reference>
<name>A0A5N0EI98_9NOCA</name>
<protein>
    <submittedName>
        <fullName evidence="2">Uncharacterized protein</fullName>
    </submittedName>
</protein>
<dbReference type="EMBL" id="VXLC01000004">
    <property type="protein sequence ID" value="KAA8888349.1"/>
    <property type="molecule type" value="Genomic_DNA"/>
</dbReference>
<evidence type="ECO:0000313" key="2">
    <source>
        <dbReference type="EMBL" id="KAA8888349.1"/>
    </source>
</evidence>
<comment type="caution">
    <text evidence="2">The sequence shown here is derived from an EMBL/GenBank/DDBJ whole genome shotgun (WGS) entry which is preliminary data.</text>
</comment>
<dbReference type="AlphaFoldDB" id="A0A5N0EI98"/>
<feature type="region of interest" description="Disordered" evidence="1">
    <location>
        <begin position="33"/>
        <end position="61"/>
    </location>
</feature>
<dbReference type="RefSeq" id="WP_150402515.1">
    <property type="nucleotide sequence ID" value="NZ_VXLC01000004.1"/>
</dbReference>
<organism evidence="2 3">
    <name type="scientific">Nocardia colli</name>
    <dbReference type="NCBI Taxonomy" id="2545717"/>
    <lineage>
        <taxon>Bacteria</taxon>
        <taxon>Bacillati</taxon>
        <taxon>Actinomycetota</taxon>
        <taxon>Actinomycetes</taxon>
        <taxon>Mycobacteriales</taxon>
        <taxon>Nocardiaceae</taxon>
        <taxon>Nocardia</taxon>
    </lineage>
</organism>
<gene>
    <name evidence="2" type="ORF">F3087_15030</name>
</gene>
<proteinExistence type="predicted"/>
<feature type="compositionally biased region" description="Basic residues" evidence="1">
    <location>
        <begin position="36"/>
        <end position="48"/>
    </location>
</feature>
<keyword evidence="3" id="KW-1185">Reference proteome</keyword>
<accession>A0A5N0EI98</accession>